<dbReference type="Proteomes" id="UP000181790">
    <property type="component" value="Unassembled WGS sequence"/>
</dbReference>
<dbReference type="CDD" id="cd00093">
    <property type="entry name" value="HTH_XRE"/>
    <property type="match status" value="1"/>
</dbReference>
<evidence type="ECO:0000313" key="2">
    <source>
        <dbReference type="Proteomes" id="UP000181790"/>
    </source>
</evidence>
<evidence type="ECO:0000313" key="1">
    <source>
        <dbReference type="EMBL" id="OIN57005.1"/>
    </source>
</evidence>
<dbReference type="OrthoDB" id="1493507at2"/>
<protein>
    <submittedName>
        <fullName evidence="1">Uncharacterized protein</fullName>
    </submittedName>
</protein>
<reference evidence="1 2" key="1">
    <citation type="submission" date="2016-10" db="EMBL/GenBank/DDBJ databases">
        <title>Arsenicibacter rosenii gen. nov., sp. nov., an efficient arsenic-methylating bacterium isolated from an arsenic-contaminated paddy soil.</title>
        <authorList>
            <person name="Huang K."/>
        </authorList>
    </citation>
    <scope>NUCLEOTIDE SEQUENCE [LARGE SCALE GENOMIC DNA]</scope>
    <source>
        <strain evidence="1 2">SM-1</strain>
    </source>
</reference>
<dbReference type="RefSeq" id="WP_071505348.1">
    <property type="nucleotide sequence ID" value="NZ_MORL01000016.1"/>
</dbReference>
<sequence length="173" mass="20573">MNLDELTPEELADGFMIPARMTPEQKRRADQELAAIRQKRFTEQSEQDILYGRMLQLKIHIEDYIKQDTFDPNKDFSYFLRSYIDIQHKKKVDIASELDIHQTKLSQLLSGRREPSEDIFIRLEFHSNQFISARDWFRLSMKQQEHAIMTNASLRNKEKKHVKGHLNLNASIR</sequence>
<accession>A0A1S2VFE0</accession>
<dbReference type="EMBL" id="MORL01000016">
    <property type="protein sequence ID" value="OIN57005.1"/>
    <property type="molecule type" value="Genomic_DNA"/>
</dbReference>
<dbReference type="GO" id="GO:0003677">
    <property type="term" value="F:DNA binding"/>
    <property type="evidence" value="ECO:0007669"/>
    <property type="project" value="InterPro"/>
</dbReference>
<dbReference type="InterPro" id="IPR010982">
    <property type="entry name" value="Lambda_DNA-bd_dom_sf"/>
</dbReference>
<organism evidence="1 2">
    <name type="scientific">Arsenicibacter rosenii</name>
    <dbReference type="NCBI Taxonomy" id="1750698"/>
    <lineage>
        <taxon>Bacteria</taxon>
        <taxon>Pseudomonadati</taxon>
        <taxon>Bacteroidota</taxon>
        <taxon>Cytophagia</taxon>
        <taxon>Cytophagales</taxon>
        <taxon>Spirosomataceae</taxon>
        <taxon>Arsenicibacter</taxon>
    </lineage>
</organism>
<comment type="caution">
    <text evidence="1">The sequence shown here is derived from an EMBL/GenBank/DDBJ whole genome shotgun (WGS) entry which is preliminary data.</text>
</comment>
<proteinExistence type="predicted"/>
<name>A0A1S2VFE0_9BACT</name>
<keyword evidence="2" id="KW-1185">Reference proteome</keyword>
<dbReference type="InterPro" id="IPR001387">
    <property type="entry name" value="Cro/C1-type_HTH"/>
</dbReference>
<dbReference type="AlphaFoldDB" id="A0A1S2VFE0"/>
<gene>
    <name evidence="1" type="ORF">BLX24_21880</name>
</gene>
<dbReference type="Gene3D" id="1.10.260.40">
    <property type="entry name" value="lambda repressor-like DNA-binding domains"/>
    <property type="match status" value="1"/>
</dbReference>
<dbReference type="SUPFAM" id="SSF47413">
    <property type="entry name" value="lambda repressor-like DNA-binding domains"/>
    <property type="match status" value="1"/>
</dbReference>